<protein>
    <recommendedName>
        <fullName evidence="10">U5 small nuclear ribonucleoprotein 200 kDa helicase</fullName>
        <ecNumber evidence="3">3.6.4.13</ecNumber>
    </recommendedName>
</protein>
<keyword evidence="4" id="KW-0677">Repeat</keyword>
<dbReference type="InterPro" id="IPR041094">
    <property type="entry name" value="Brr2_helicase_PWI"/>
</dbReference>
<evidence type="ECO:0000313" key="15">
    <source>
        <dbReference type="EMBL" id="SCU90412.1"/>
    </source>
</evidence>
<dbReference type="GO" id="GO:0003724">
    <property type="term" value="F:RNA helicase activity"/>
    <property type="evidence" value="ECO:0007669"/>
    <property type="project" value="UniProtKB-EC"/>
</dbReference>
<proteinExistence type="inferred from homology"/>
<dbReference type="PANTHER" id="PTHR47961">
    <property type="entry name" value="DNA POLYMERASE THETA, PUTATIVE (AFU_ORTHOLOGUE AFUA_1G05260)-RELATED"/>
    <property type="match status" value="1"/>
</dbReference>
<dbReference type="SUPFAM" id="SSF52540">
    <property type="entry name" value="P-loop containing nucleoside triphosphate hydrolases"/>
    <property type="match status" value="3"/>
</dbReference>
<feature type="domain" description="Helicase ATP-binding" evidence="13">
    <location>
        <begin position="521"/>
        <end position="704"/>
    </location>
</feature>
<evidence type="ECO:0000256" key="9">
    <source>
        <dbReference type="ARBA" id="ARBA00023242"/>
    </source>
</evidence>
<dbReference type="Pfam" id="PF18149">
    <property type="entry name" value="Helicase_PWI"/>
    <property type="match status" value="1"/>
</dbReference>
<dbReference type="Proteomes" id="UP000190274">
    <property type="component" value="Chromosome F"/>
</dbReference>
<evidence type="ECO:0000256" key="4">
    <source>
        <dbReference type="ARBA" id="ARBA00022737"/>
    </source>
</evidence>
<evidence type="ECO:0000256" key="1">
    <source>
        <dbReference type="ARBA" id="ARBA00004123"/>
    </source>
</evidence>
<feature type="region of interest" description="Disordered" evidence="12">
    <location>
        <begin position="29"/>
        <end position="103"/>
    </location>
</feature>
<dbReference type="GO" id="GO:0003678">
    <property type="term" value="F:DNA helicase activity"/>
    <property type="evidence" value="ECO:0007669"/>
    <property type="project" value="TreeGrafter"/>
</dbReference>
<dbReference type="InterPro" id="IPR001650">
    <property type="entry name" value="Helicase_C-like"/>
</dbReference>
<dbReference type="PROSITE" id="PS51194">
    <property type="entry name" value="HELICASE_CTER"/>
    <property type="match status" value="1"/>
</dbReference>
<comment type="subcellular location">
    <subcellularLocation>
        <location evidence="1">Nucleus</location>
    </subcellularLocation>
</comment>
<evidence type="ECO:0000256" key="11">
    <source>
        <dbReference type="ARBA" id="ARBA00047984"/>
    </source>
</evidence>
<dbReference type="SUPFAM" id="SSF81296">
    <property type="entry name" value="E set domains"/>
    <property type="match status" value="1"/>
</dbReference>
<evidence type="ECO:0000256" key="3">
    <source>
        <dbReference type="ARBA" id="ARBA00012552"/>
    </source>
</evidence>
<keyword evidence="7" id="KW-0347">Helicase</keyword>
<dbReference type="Gene3D" id="1.10.150.20">
    <property type="entry name" value="5' to 3' exonuclease, C-terminal subdomain"/>
    <property type="match status" value="2"/>
</dbReference>
<dbReference type="InterPro" id="IPR014001">
    <property type="entry name" value="Helicase_ATP-bd"/>
</dbReference>
<evidence type="ECO:0000313" key="16">
    <source>
        <dbReference type="Proteomes" id="UP000190274"/>
    </source>
</evidence>
<dbReference type="PANTHER" id="PTHR47961:SF4">
    <property type="entry name" value="ACTIVATING SIGNAL COINTEGRATOR 1 COMPLEX SUBUNIT 3"/>
    <property type="match status" value="1"/>
</dbReference>
<dbReference type="InterPro" id="IPR036390">
    <property type="entry name" value="WH_DNA-bd_sf"/>
</dbReference>
<dbReference type="FunFam" id="1.10.150.20:FF:000004">
    <property type="entry name" value="U5 small nuclear ribonucleoprotein helicase"/>
    <property type="match status" value="1"/>
</dbReference>
<sequence>MTQPDASANDKKIRELYRYDEMSNKVLRVDRTLHSQKTDPSRDAALSQPRSMAGRISVKEMGDAANSEANASEQGIHRREVDQREERYASKQMPEAPASRAMNSTVLGSDSLQQLRYHPSNEVNTSRYEKLVQTISQLLGDDMPHDVVLSATDYVLQTLKGEKETGGTGMDQKLSEIQDNLSVHISQTSFHEIIETSKSITDYFNAENQNGDSQDVDRGVAILASEDEREENESPDGNALMTELEEGEREELDVEERSTEYLTNNESKLMEQDQDSQDIVMFSNQSDIPYNLEAEVPIFDVDEQFLYRCLCANLKNDPGQLKTLAESLLGILGKDEAEIEVEIVRQIPSKYRKLIDFLLANSKSIFWGTHLSHASAERESDLLAHMNSIGLTNLVREYEGRSMRPKRRLSSTALSDDRSEEAKGEGDKKKHKKSNIPELLNLQELLFHQGSELLTRAQVTLPADSFKRVKPSYEEIHIPAPSPPSEKFEPVPITALPTWARVAFPANETTYFNRVQSEVFSSAFGNDENMLVCAPTGAGKTNIAMLAILRALSHHRNSNQGTFNLKNFKVVYIAPLKALVQEQVRELQRRLTSFGIIVGELTGDSNLTSHQIAESTVLVSTPEKWDIITRKKSDSSVANLVALLIIDEVHLLHDERGPVIETIVARILRNPDTRDRTRIVALSATLPNYADVGRFLRLRKENLFFFDSSYRPCPLAQQFCGITESNGIKKVNAMNQACYDKLLEVVKEGHQVIVFVHSRKDTVRTALWLKNKLLDEENLKYFVKSEPGSREIVQREAETVSDTSLAELLQHGFGVHHAGLSKSDRSLSEDLFADGLLSVLVSTATLAWGVNLPAHAVIIKGTDVYSPEKGTWTKLSPQDVLQMLGRAGRPRYDTYGEGIIITQQSSIQYYLAMLNHQLPIESQLIANLSDIINSEIVLGNLKTRNNAVDWLGFTYFFVRVLENPELYKVPENLIEEKLLVKYREALAHSALQTLHNHGLVVYDSKAGAVRPTELGKIASLFYIKYHSISMYNQMINENLTSIELLRIFSKSDEFKYIPVRQEEKMELQKLLDKAPIPIQESADSPLSKINILLQSYISRTRLDGFALKSDMVYITQSAGRLTRALYELSLKRNLPKIAKMLLNLSKSIEKRMWITNSALRQFKNCPQEVIRHTEASFLPWNDYFELTSPREVGEAIRSEKNGKLVYDLLKRFPRLEVNCSVQPLTPSLLHFDLEIMPNWIWDQQIHGISERFILMVEDEMGDKLLYDDSLTVHHRFINKEHFLDFNIFLSPSQQESLPSNFFVSLTSEKWIHSGVKVPVLLEDIRLPKRFPAPTALSDLQTITTLDAKMDEFSEALPFTQFSRIQSQVLPTVFDSNENVFIGTAAGSDKLTIAELALFNLWRQAGGRSVYVCPSQYKIDSIYEDWSERLGSLAGGKTINKFLDDNLANVKLLAKSHLILCTPQQFDFVSRKWKQRKNVQNISLLILDDVHMVGNGIAGAVYENIISRMNFISAQLETDLRVVGLSNSVANSREFGEWMRVEKDNIYNFSPLDRERPLQVKLQVSDTPAGSRANLLHDLLPNLEECFSHSQESKSMILFVSSRSEAIKVLTDTVRYCANGSLPVEPHNKEIVDSLSSFTATLPKEAFRLKMGMLHLDMSQADQLLTRKLFSQGHLRLIIVSREVEVVGLKSNTVVLLGTQFYEGREHRYVDYSVNEIHKMLSIATLSVTHNEALILTTLRMKEYYKKFLMEPLPVESFLYYQLPDLISNEVSTGVIESKQDCLDWLTYSLFYRRIHGNPSYYGVKEVSSMGISAYLTEVIEEAVKELVEISMIEAEDDQDDEDNHNEHHDSRLVPLNGCLISAHHNVSFTSMQIFHRMLSKTSGLRSMLEALSSALGEGSLTVRQSDGDILKALYAKVPLKVVQLTDFESSAFKAFILLQSYFTRFSLKNDLKADLLLILKDALPLVNSMVDFLAGEGHLNATIAMDMSQMLVQGMWDTDSPLLQVPYFTQGDIEKCKLKNVETVYDIMALEDDERDELLTFSMDELTSIANFVNKYPNIELTYSVEGSGPYASGAPLEITVTLTRDEEPEDLQVVAGRFPSTRYEGWWIIAGVRETKELYAIKKVSLGKETQAFNLEVSLEKGSHQVTLWCLSDSYVDADKEVSFELNVI</sequence>
<dbReference type="STRING" id="1266660.A0A1G4JIX5"/>
<dbReference type="GO" id="GO:0003676">
    <property type="term" value="F:nucleic acid binding"/>
    <property type="evidence" value="ECO:0007669"/>
    <property type="project" value="InterPro"/>
</dbReference>
<feature type="domain" description="Helicase C-terminal" evidence="14">
    <location>
        <begin position="738"/>
        <end position="932"/>
    </location>
</feature>
<dbReference type="InterPro" id="IPR004179">
    <property type="entry name" value="Sec63-dom"/>
</dbReference>
<dbReference type="SMART" id="SM00973">
    <property type="entry name" value="Sec63"/>
    <property type="match status" value="2"/>
</dbReference>
<evidence type="ECO:0000259" key="13">
    <source>
        <dbReference type="PROSITE" id="PS51192"/>
    </source>
</evidence>
<evidence type="ECO:0000256" key="7">
    <source>
        <dbReference type="ARBA" id="ARBA00022806"/>
    </source>
</evidence>
<dbReference type="CDD" id="cd18795">
    <property type="entry name" value="SF2_C_Ski2"/>
    <property type="match status" value="1"/>
</dbReference>
<dbReference type="GO" id="GO:0000388">
    <property type="term" value="P:spliceosome conformational change to release U4 (or U4atac) and U1 (or U11)"/>
    <property type="evidence" value="ECO:0007669"/>
    <property type="project" value="EnsemblFungi"/>
</dbReference>
<dbReference type="Pfam" id="PF00270">
    <property type="entry name" value="DEAD"/>
    <property type="match status" value="2"/>
</dbReference>
<keyword evidence="6" id="KW-0378">Hydrolase</keyword>
<dbReference type="GO" id="GO:0016787">
    <property type="term" value="F:hydrolase activity"/>
    <property type="evidence" value="ECO:0007669"/>
    <property type="project" value="UniProtKB-KW"/>
</dbReference>
<dbReference type="FunFam" id="1.10.10.10:FF:000024">
    <property type="entry name" value="U5 small nuclear ribonucleoprotein helicase"/>
    <property type="match status" value="1"/>
</dbReference>
<dbReference type="GO" id="GO:0042802">
    <property type="term" value="F:identical protein binding"/>
    <property type="evidence" value="ECO:0007669"/>
    <property type="project" value="EnsemblFungi"/>
</dbReference>
<dbReference type="Pfam" id="PF21188">
    <property type="entry name" value="BRR2_plug"/>
    <property type="match status" value="1"/>
</dbReference>
<dbReference type="GO" id="GO:0005682">
    <property type="term" value="C:U5 snRNP"/>
    <property type="evidence" value="ECO:0007669"/>
    <property type="project" value="EnsemblFungi"/>
</dbReference>
<dbReference type="EC" id="3.6.4.13" evidence="3"/>
<dbReference type="InterPro" id="IPR048863">
    <property type="entry name" value="BRR2_plug"/>
</dbReference>
<keyword evidence="9" id="KW-0539">Nucleus</keyword>
<name>A0A1G4JIX5_9SACH</name>
<dbReference type="Gene3D" id="3.40.50.300">
    <property type="entry name" value="P-loop containing nucleotide triphosphate hydrolases"/>
    <property type="match status" value="4"/>
</dbReference>
<dbReference type="Pfam" id="PF23445">
    <property type="entry name" value="WHD_SNRNP200"/>
    <property type="match status" value="2"/>
</dbReference>
<dbReference type="InterPro" id="IPR050474">
    <property type="entry name" value="Hel308_SKI2-like"/>
</dbReference>
<feature type="compositionally biased region" description="Basic and acidic residues" evidence="12">
    <location>
        <begin position="415"/>
        <end position="428"/>
    </location>
</feature>
<keyword evidence="8" id="KW-0067">ATP-binding</keyword>
<dbReference type="SUPFAM" id="SSF158702">
    <property type="entry name" value="Sec63 N-terminal domain-like"/>
    <property type="match status" value="2"/>
</dbReference>
<dbReference type="InterPro" id="IPR014756">
    <property type="entry name" value="Ig_E-set"/>
</dbReference>
<dbReference type="PROSITE" id="PS51192">
    <property type="entry name" value="HELICASE_ATP_BIND_1"/>
    <property type="match status" value="2"/>
</dbReference>
<dbReference type="InterPro" id="IPR027417">
    <property type="entry name" value="P-loop_NTPase"/>
</dbReference>
<dbReference type="OrthoDB" id="5575at2759"/>
<accession>A0A1G4JIX5</accession>
<comment type="catalytic activity">
    <reaction evidence="11">
        <text>ATP + H2O = ADP + phosphate + H(+)</text>
        <dbReference type="Rhea" id="RHEA:13065"/>
        <dbReference type="ChEBI" id="CHEBI:15377"/>
        <dbReference type="ChEBI" id="CHEBI:15378"/>
        <dbReference type="ChEBI" id="CHEBI:30616"/>
        <dbReference type="ChEBI" id="CHEBI:43474"/>
        <dbReference type="ChEBI" id="CHEBI:456216"/>
        <dbReference type="EC" id="3.6.4.13"/>
    </reaction>
</comment>
<dbReference type="Gene3D" id="1.10.3380.10">
    <property type="entry name" value="Sec63 N-terminal domain-like domain"/>
    <property type="match status" value="2"/>
</dbReference>
<dbReference type="InterPro" id="IPR057842">
    <property type="entry name" value="WH_MER3"/>
</dbReference>
<dbReference type="GO" id="GO:0000974">
    <property type="term" value="C:Prp19 complex"/>
    <property type="evidence" value="ECO:0007669"/>
    <property type="project" value="EnsemblFungi"/>
</dbReference>
<keyword evidence="5" id="KW-0547">Nucleotide-binding</keyword>
<dbReference type="SUPFAM" id="SSF46785">
    <property type="entry name" value="Winged helix' DNA-binding domain"/>
    <property type="match status" value="1"/>
</dbReference>
<dbReference type="FunFam" id="1.10.3380.10:FF:000001">
    <property type="entry name" value="U5 small nuclear ribonucleoprotein helicase"/>
    <property type="match status" value="1"/>
</dbReference>
<keyword evidence="16" id="KW-1185">Reference proteome</keyword>
<dbReference type="InterPro" id="IPR011545">
    <property type="entry name" value="DEAD/DEAH_box_helicase_dom"/>
</dbReference>
<dbReference type="FunFam" id="1.10.150.20:FF:000013">
    <property type="entry name" value="U5 small nuclear ribonucleoprotein kDa helicase"/>
    <property type="match status" value="1"/>
</dbReference>
<dbReference type="Pfam" id="PF02889">
    <property type="entry name" value="Sec63"/>
    <property type="match status" value="2"/>
</dbReference>
<feature type="region of interest" description="Disordered" evidence="12">
    <location>
        <begin position="402"/>
        <end position="434"/>
    </location>
</feature>
<dbReference type="GO" id="GO:0000712">
    <property type="term" value="P:resolution of meiotic recombination intermediates"/>
    <property type="evidence" value="ECO:0007669"/>
    <property type="project" value="TreeGrafter"/>
</dbReference>
<dbReference type="GO" id="GO:0046540">
    <property type="term" value="C:U4/U6 x U5 tri-snRNP complex"/>
    <property type="evidence" value="ECO:0007669"/>
    <property type="project" value="EnsemblFungi"/>
</dbReference>
<dbReference type="InterPro" id="IPR036388">
    <property type="entry name" value="WH-like_DNA-bd_sf"/>
</dbReference>
<dbReference type="PIRSF" id="PIRSF039073">
    <property type="entry name" value="BRR2"/>
    <property type="match status" value="1"/>
</dbReference>
<dbReference type="EMBL" id="LT598458">
    <property type="protein sequence ID" value="SCU90412.1"/>
    <property type="molecule type" value="Genomic_DNA"/>
</dbReference>
<dbReference type="SMART" id="SM00487">
    <property type="entry name" value="DEXDc"/>
    <property type="match status" value="2"/>
</dbReference>
<dbReference type="SMART" id="SM00490">
    <property type="entry name" value="HELICc"/>
    <property type="match status" value="1"/>
</dbReference>
<dbReference type="GO" id="GO:0005524">
    <property type="term" value="F:ATP binding"/>
    <property type="evidence" value="ECO:0007669"/>
    <property type="project" value="UniProtKB-KW"/>
</dbReference>
<dbReference type="Gene3D" id="2.60.40.150">
    <property type="entry name" value="C2 domain"/>
    <property type="match status" value="2"/>
</dbReference>
<evidence type="ECO:0000256" key="12">
    <source>
        <dbReference type="SAM" id="MobiDB-lite"/>
    </source>
</evidence>
<organism evidence="15 16">
    <name type="scientific">Lachancea dasiensis</name>
    <dbReference type="NCBI Taxonomy" id="1072105"/>
    <lineage>
        <taxon>Eukaryota</taxon>
        <taxon>Fungi</taxon>
        <taxon>Dikarya</taxon>
        <taxon>Ascomycota</taxon>
        <taxon>Saccharomycotina</taxon>
        <taxon>Saccharomycetes</taxon>
        <taxon>Saccharomycetales</taxon>
        <taxon>Saccharomycetaceae</taxon>
        <taxon>Lachancea</taxon>
    </lineage>
</organism>
<dbReference type="Pfam" id="PF00271">
    <property type="entry name" value="Helicase_C"/>
    <property type="match status" value="1"/>
</dbReference>
<feature type="compositionally biased region" description="Basic and acidic residues" evidence="12">
    <location>
        <begin position="75"/>
        <end position="89"/>
    </location>
</feature>
<dbReference type="FunFam" id="3.40.50.300:FF:000062">
    <property type="entry name" value="U5 small nuclear ribonucleoprotein helicase"/>
    <property type="match status" value="1"/>
</dbReference>
<evidence type="ECO:0000256" key="2">
    <source>
        <dbReference type="ARBA" id="ARBA00010140"/>
    </source>
</evidence>
<dbReference type="FunFam" id="1.10.10.10:FF:000012">
    <property type="entry name" value="U5 small nuclear ribonucleoprotein helicase"/>
    <property type="match status" value="1"/>
</dbReference>
<dbReference type="Gene3D" id="1.10.10.10">
    <property type="entry name" value="Winged helix-like DNA-binding domain superfamily/Winged helix DNA-binding domain"/>
    <property type="match status" value="2"/>
</dbReference>
<evidence type="ECO:0000256" key="8">
    <source>
        <dbReference type="ARBA" id="ARBA00022840"/>
    </source>
</evidence>
<evidence type="ECO:0000256" key="10">
    <source>
        <dbReference type="ARBA" id="ARBA00034541"/>
    </source>
</evidence>
<feature type="compositionally biased region" description="Basic and acidic residues" evidence="12">
    <location>
        <begin position="29"/>
        <end position="42"/>
    </location>
</feature>
<evidence type="ECO:0000259" key="14">
    <source>
        <dbReference type="PROSITE" id="PS51194"/>
    </source>
</evidence>
<gene>
    <name evidence="15" type="ORF">LADA_0F03884G</name>
</gene>
<dbReference type="FunFam" id="3.40.50.300:FF:003287">
    <property type="entry name" value="U5 small nuclear ribonucleoprotein 200 kDa helicase"/>
    <property type="match status" value="1"/>
</dbReference>
<dbReference type="InterPro" id="IPR035892">
    <property type="entry name" value="C2_domain_sf"/>
</dbReference>
<feature type="domain" description="Helicase ATP-binding" evidence="13">
    <location>
        <begin position="1370"/>
        <end position="1546"/>
    </location>
</feature>
<evidence type="ECO:0000256" key="5">
    <source>
        <dbReference type="ARBA" id="ARBA00022741"/>
    </source>
</evidence>
<evidence type="ECO:0000256" key="6">
    <source>
        <dbReference type="ARBA" id="ARBA00022801"/>
    </source>
</evidence>
<reference evidence="15 16" key="1">
    <citation type="submission" date="2016-03" db="EMBL/GenBank/DDBJ databases">
        <authorList>
            <person name="Devillers H."/>
        </authorList>
    </citation>
    <scope>NUCLEOTIDE SEQUENCE [LARGE SCALE GENOMIC DNA]</scope>
    <source>
        <strain evidence="15">CBS 10888</strain>
    </source>
</reference>
<comment type="similarity">
    <text evidence="2">Belongs to the helicase family. SKI2 subfamily.</text>
</comment>